<comment type="similarity">
    <text evidence="2">Belongs to the binding-protein-dependent transport system permease family. HisMQ subfamily.</text>
</comment>
<dbReference type="InterPro" id="IPR035906">
    <property type="entry name" value="MetI-like_sf"/>
</dbReference>
<dbReference type="GO" id="GO:0006865">
    <property type="term" value="P:amino acid transport"/>
    <property type="evidence" value="ECO:0007669"/>
    <property type="project" value="TreeGrafter"/>
</dbReference>
<evidence type="ECO:0000313" key="11">
    <source>
        <dbReference type="Proteomes" id="UP001320898"/>
    </source>
</evidence>
<evidence type="ECO:0000256" key="3">
    <source>
        <dbReference type="ARBA" id="ARBA00022448"/>
    </source>
</evidence>
<keyword evidence="4" id="KW-1003">Cell membrane</keyword>
<comment type="subcellular location">
    <subcellularLocation>
        <location evidence="1">Cell inner membrane</location>
        <topology evidence="1">Multi-pass membrane protein</topology>
    </subcellularLocation>
    <subcellularLocation>
        <location evidence="8">Cell membrane</location>
        <topology evidence="8">Multi-pass membrane protein</topology>
    </subcellularLocation>
</comment>
<evidence type="ECO:0000256" key="2">
    <source>
        <dbReference type="ARBA" id="ARBA00010072"/>
    </source>
</evidence>
<dbReference type="AlphaFoldDB" id="A0AAW5QS39"/>
<dbReference type="NCBIfam" id="TIGR01726">
    <property type="entry name" value="HEQRo_perm_3TM"/>
    <property type="match status" value="1"/>
</dbReference>
<dbReference type="EMBL" id="JALIDZ010000002">
    <property type="protein sequence ID" value="MCT8970911.1"/>
    <property type="molecule type" value="Genomic_DNA"/>
</dbReference>
<keyword evidence="6 8" id="KW-1133">Transmembrane helix</keyword>
<dbReference type="SUPFAM" id="SSF161098">
    <property type="entry name" value="MetI-like"/>
    <property type="match status" value="1"/>
</dbReference>
<dbReference type="CDD" id="cd06261">
    <property type="entry name" value="TM_PBP2"/>
    <property type="match status" value="1"/>
</dbReference>
<sequence length="223" mass="24743">MDYSFKFAAIWRYRDEIYEGVFLTLQLSVATMVLGLIIGLAFAVMRNAQAAWLRGIARGYVEAIRNTPLLVQLFIVFYGLPSIGIRLAANEAALIALSVNLGAYCAEIIRAGIESVRVSQVEAGRSLGMTASQTFVHVVLFQAMKAIYPAMASQFILLMLATSIVSSIGATELFHQAAFIESRTYRSFEAYALITIVYLGLTLVFRALFSAIYWTVFIRRPAR</sequence>
<dbReference type="PROSITE" id="PS50928">
    <property type="entry name" value="ABC_TM1"/>
    <property type="match status" value="1"/>
</dbReference>
<organism evidence="10 11">
    <name type="scientific">Microbaculum marinisediminis</name>
    <dbReference type="NCBI Taxonomy" id="2931392"/>
    <lineage>
        <taxon>Bacteria</taxon>
        <taxon>Pseudomonadati</taxon>
        <taxon>Pseudomonadota</taxon>
        <taxon>Alphaproteobacteria</taxon>
        <taxon>Hyphomicrobiales</taxon>
        <taxon>Tepidamorphaceae</taxon>
        <taxon>Microbaculum</taxon>
    </lineage>
</organism>
<dbReference type="GO" id="GO:0043190">
    <property type="term" value="C:ATP-binding cassette (ABC) transporter complex"/>
    <property type="evidence" value="ECO:0007669"/>
    <property type="project" value="InterPro"/>
</dbReference>
<dbReference type="Pfam" id="PF00528">
    <property type="entry name" value="BPD_transp_1"/>
    <property type="match status" value="1"/>
</dbReference>
<feature type="domain" description="ABC transmembrane type-1" evidence="9">
    <location>
        <begin position="21"/>
        <end position="209"/>
    </location>
</feature>
<keyword evidence="5 8" id="KW-0812">Transmembrane</keyword>
<feature type="transmembrane region" description="Helical" evidence="8">
    <location>
        <begin position="190"/>
        <end position="216"/>
    </location>
</feature>
<evidence type="ECO:0000256" key="7">
    <source>
        <dbReference type="ARBA" id="ARBA00023136"/>
    </source>
</evidence>
<dbReference type="Gene3D" id="1.10.3720.10">
    <property type="entry name" value="MetI-like"/>
    <property type="match status" value="1"/>
</dbReference>
<evidence type="ECO:0000256" key="4">
    <source>
        <dbReference type="ARBA" id="ARBA00022475"/>
    </source>
</evidence>
<gene>
    <name evidence="10" type="ORF">MUB46_03470</name>
</gene>
<dbReference type="Proteomes" id="UP001320898">
    <property type="component" value="Unassembled WGS sequence"/>
</dbReference>
<dbReference type="GO" id="GO:0022857">
    <property type="term" value="F:transmembrane transporter activity"/>
    <property type="evidence" value="ECO:0007669"/>
    <property type="project" value="InterPro"/>
</dbReference>
<feature type="transmembrane region" description="Helical" evidence="8">
    <location>
        <begin position="63"/>
        <end position="80"/>
    </location>
</feature>
<dbReference type="PANTHER" id="PTHR30614">
    <property type="entry name" value="MEMBRANE COMPONENT OF AMINO ACID ABC TRANSPORTER"/>
    <property type="match status" value="1"/>
</dbReference>
<evidence type="ECO:0000313" key="10">
    <source>
        <dbReference type="EMBL" id="MCT8970911.1"/>
    </source>
</evidence>
<dbReference type="InterPro" id="IPR000515">
    <property type="entry name" value="MetI-like"/>
</dbReference>
<dbReference type="RefSeq" id="WP_261614489.1">
    <property type="nucleotide sequence ID" value="NZ_JALIDZ010000002.1"/>
</dbReference>
<evidence type="ECO:0000256" key="5">
    <source>
        <dbReference type="ARBA" id="ARBA00022692"/>
    </source>
</evidence>
<feature type="transmembrane region" description="Helical" evidence="8">
    <location>
        <begin position="21"/>
        <end position="43"/>
    </location>
</feature>
<dbReference type="InterPro" id="IPR010065">
    <property type="entry name" value="AA_ABC_transptr_permease_3TM"/>
</dbReference>
<name>A0AAW5QS39_9HYPH</name>
<evidence type="ECO:0000256" key="1">
    <source>
        <dbReference type="ARBA" id="ARBA00004429"/>
    </source>
</evidence>
<evidence type="ECO:0000256" key="6">
    <source>
        <dbReference type="ARBA" id="ARBA00022989"/>
    </source>
</evidence>
<evidence type="ECO:0000259" key="9">
    <source>
        <dbReference type="PROSITE" id="PS50928"/>
    </source>
</evidence>
<dbReference type="InterPro" id="IPR043429">
    <property type="entry name" value="ArtM/GltK/GlnP/TcyL/YhdX-like"/>
</dbReference>
<proteinExistence type="inferred from homology"/>
<dbReference type="PANTHER" id="PTHR30614:SF35">
    <property type="entry name" value="ABC TRANSPORTER PERMEASE PROTEIN"/>
    <property type="match status" value="1"/>
</dbReference>
<keyword evidence="7 8" id="KW-0472">Membrane</keyword>
<keyword evidence="11" id="KW-1185">Reference proteome</keyword>
<protein>
    <submittedName>
        <fullName evidence="10">Amino acid ABC transporter permease</fullName>
    </submittedName>
</protein>
<feature type="transmembrane region" description="Helical" evidence="8">
    <location>
        <begin position="155"/>
        <end position="178"/>
    </location>
</feature>
<comment type="caution">
    <text evidence="10">The sequence shown here is derived from an EMBL/GenBank/DDBJ whole genome shotgun (WGS) entry which is preliminary data.</text>
</comment>
<reference evidence="10 11" key="1">
    <citation type="submission" date="2022-04" db="EMBL/GenBank/DDBJ databases">
        <authorList>
            <person name="Ye Y.-Q."/>
            <person name="Du Z.-J."/>
        </authorList>
    </citation>
    <scope>NUCLEOTIDE SEQUENCE [LARGE SCALE GENOMIC DNA]</scope>
    <source>
        <strain evidence="10 11">A6E488</strain>
    </source>
</reference>
<accession>A0AAW5QS39</accession>
<evidence type="ECO:0000256" key="8">
    <source>
        <dbReference type="RuleBase" id="RU363032"/>
    </source>
</evidence>
<keyword evidence="3 8" id="KW-0813">Transport</keyword>